<gene>
    <name evidence="1" type="ORF">CSUB8521_1070</name>
</gene>
<dbReference type="SUPFAM" id="SSF53920">
    <property type="entry name" value="Fe-only hydrogenase"/>
    <property type="match status" value="1"/>
</dbReference>
<protein>
    <submittedName>
        <fullName evidence="1">Uncharacterized protein</fullName>
    </submittedName>
</protein>
<dbReference type="HOGENOM" id="CLU_1346829_0_0_7"/>
<proteinExistence type="predicted"/>
<dbReference type="KEGG" id="csm:CSUB8521_1070"/>
<dbReference type="Proteomes" id="UP000031135">
    <property type="component" value="Chromosome"/>
</dbReference>
<sequence length="204" mass="23473">MAEKYIFINPVVLKLYDISYLENLLTQNNFKLVFPKKNIAKIVKNKYLSLSSNSKECIIDSRCPKIKDFIENHTFSANINPILIETALHLHAQKQKKDFLYITTPCIALENFGNNLNLSNTLFITWNNFVSKFKLKIDLKNKKQLQNSPIPPGFFKDLESSIGKIPSVSGEQNIIKIFKEKSYKKHKLIEMLYCDNGCHNGDGI</sequence>
<dbReference type="InterPro" id="IPR009016">
    <property type="entry name" value="Fe_hydrogenase"/>
</dbReference>
<name>A0A0A8HA07_9BACT</name>
<evidence type="ECO:0000313" key="2">
    <source>
        <dbReference type="Proteomes" id="UP000031135"/>
    </source>
</evidence>
<dbReference type="RefSeq" id="WP_052242994.1">
    <property type="nucleotide sequence ID" value="NZ_CP007772.1"/>
</dbReference>
<dbReference type="AlphaFoldDB" id="A0A0A8HA07"/>
<evidence type="ECO:0000313" key="1">
    <source>
        <dbReference type="EMBL" id="AJC90906.1"/>
    </source>
</evidence>
<accession>A0A0A8HA07</accession>
<dbReference type="OrthoDB" id="5360656at2"/>
<reference evidence="1 2" key="1">
    <citation type="journal article" date="2014" name="Genome Biol. Evol.">
        <title>Comparative Genomics of the Campylobacter lari Group.</title>
        <authorList>
            <person name="Miller W.G."/>
            <person name="Yee E."/>
            <person name="Chapman M.H."/>
            <person name="Smith T.P."/>
            <person name="Bono J.L."/>
            <person name="Huynh S."/>
            <person name="Parker C.T."/>
            <person name="Vandamme P."/>
            <person name="Luong K."/>
            <person name="Korlach J."/>
        </authorList>
    </citation>
    <scope>NUCLEOTIDE SEQUENCE [LARGE SCALE GENOMIC DNA]</scope>
    <source>
        <strain evidence="1 2">LMG 24374</strain>
    </source>
</reference>
<dbReference type="EMBL" id="CP007772">
    <property type="protein sequence ID" value="AJC90906.1"/>
    <property type="molecule type" value="Genomic_DNA"/>
</dbReference>
<organism evidence="1 2">
    <name type="scientific">Campylobacter subantarcticus LMG 24374</name>
    <dbReference type="NCBI Taxonomy" id="1388751"/>
    <lineage>
        <taxon>Bacteria</taxon>
        <taxon>Pseudomonadati</taxon>
        <taxon>Campylobacterota</taxon>
        <taxon>Epsilonproteobacteria</taxon>
        <taxon>Campylobacterales</taxon>
        <taxon>Campylobacteraceae</taxon>
        <taxon>Campylobacter</taxon>
    </lineage>
</organism>